<feature type="transmembrane region" description="Helical" evidence="1">
    <location>
        <begin position="12"/>
        <end position="35"/>
    </location>
</feature>
<keyword evidence="1" id="KW-1133">Transmembrane helix</keyword>
<gene>
    <name evidence="2" type="ORF">BFP71_09520</name>
</gene>
<name>A0A1E5SL10_9BACT</name>
<sequence length="69" mass="8313">MFKYYFEQVENVAIWPIISLSIFFVFFIGLTIYVYKMNREHIKHMEKMPLAKDVENPKSHSDLKYQAHG</sequence>
<comment type="caution">
    <text evidence="2">The sequence shown here is derived from an EMBL/GenBank/DDBJ whole genome shotgun (WGS) entry which is preliminary data.</text>
</comment>
<reference evidence="2 3" key="1">
    <citation type="submission" date="2016-08" db="EMBL/GenBank/DDBJ databases">
        <title>Draft genome of Fabibacter sp. strain SK-8.</title>
        <authorList>
            <person name="Wong S.-K."/>
            <person name="Hamasaki K."/>
            <person name="Yoshizawa S."/>
        </authorList>
    </citation>
    <scope>NUCLEOTIDE SEQUENCE [LARGE SCALE GENOMIC DNA]</scope>
    <source>
        <strain evidence="2 3">SK-8</strain>
    </source>
</reference>
<keyword evidence="1" id="KW-0472">Membrane</keyword>
<dbReference type="RefSeq" id="WP_069835253.1">
    <property type="nucleotide sequence ID" value="NZ_MDGQ01000005.1"/>
</dbReference>
<protein>
    <recommendedName>
        <fullName evidence="4">Cytochrome C oxidase Cbb3</fullName>
    </recommendedName>
</protein>
<dbReference type="STRING" id="1563681.BFP71_09520"/>
<proteinExistence type="predicted"/>
<evidence type="ECO:0000313" key="3">
    <source>
        <dbReference type="Proteomes" id="UP000095552"/>
    </source>
</evidence>
<dbReference type="EMBL" id="MDGQ01000005">
    <property type="protein sequence ID" value="OEJ99791.1"/>
    <property type="molecule type" value="Genomic_DNA"/>
</dbReference>
<dbReference type="Proteomes" id="UP000095552">
    <property type="component" value="Unassembled WGS sequence"/>
</dbReference>
<dbReference type="AlphaFoldDB" id="A0A1E5SL10"/>
<keyword evidence="3" id="KW-1185">Reference proteome</keyword>
<dbReference type="OrthoDB" id="982086at2"/>
<evidence type="ECO:0000313" key="2">
    <source>
        <dbReference type="EMBL" id="OEJ99791.1"/>
    </source>
</evidence>
<keyword evidence="1" id="KW-0812">Transmembrane</keyword>
<organism evidence="2 3">
    <name type="scientific">Roseivirga misakiensis</name>
    <dbReference type="NCBI Taxonomy" id="1563681"/>
    <lineage>
        <taxon>Bacteria</taxon>
        <taxon>Pseudomonadati</taxon>
        <taxon>Bacteroidota</taxon>
        <taxon>Cytophagia</taxon>
        <taxon>Cytophagales</taxon>
        <taxon>Roseivirgaceae</taxon>
        <taxon>Roseivirga</taxon>
    </lineage>
</organism>
<evidence type="ECO:0008006" key="4">
    <source>
        <dbReference type="Google" id="ProtNLM"/>
    </source>
</evidence>
<accession>A0A1E5SL10</accession>
<evidence type="ECO:0000256" key="1">
    <source>
        <dbReference type="SAM" id="Phobius"/>
    </source>
</evidence>